<evidence type="ECO:0000313" key="2">
    <source>
        <dbReference type="EMBL" id="JAD70138.1"/>
    </source>
</evidence>
<dbReference type="AlphaFoldDB" id="A0A0A9C6S8"/>
<accession>A0A0A9C6S8</accession>
<sequence>MTDFSNCDVVATTIHSGIVSGWLACAILGLKKSPKSLVY</sequence>
<protein>
    <submittedName>
        <fullName evidence="2">Uncharacterized protein</fullName>
    </submittedName>
</protein>
<keyword evidence="1" id="KW-0812">Transmembrane</keyword>
<keyword evidence="1" id="KW-1133">Transmembrane helix</keyword>
<feature type="transmembrane region" description="Helical" evidence="1">
    <location>
        <begin position="12"/>
        <end position="30"/>
    </location>
</feature>
<proteinExistence type="predicted"/>
<name>A0A0A9C6S8_ARUDO</name>
<evidence type="ECO:0000256" key="1">
    <source>
        <dbReference type="SAM" id="Phobius"/>
    </source>
</evidence>
<reference evidence="2" key="1">
    <citation type="submission" date="2014-09" db="EMBL/GenBank/DDBJ databases">
        <authorList>
            <person name="Magalhaes I.L.F."/>
            <person name="Oliveira U."/>
            <person name="Santos F.R."/>
            <person name="Vidigal T.H.D.A."/>
            <person name="Brescovit A.D."/>
            <person name="Santos A.J."/>
        </authorList>
    </citation>
    <scope>NUCLEOTIDE SEQUENCE</scope>
    <source>
        <tissue evidence="2">Shoot tissue taken approximately 20 cm above the soil surface</tissue>
    </source>
</reference>
<dbReference type="EMBL" id="GBRH01227757">
    <property type="protein sequence ID" value="JAD70138.1"/>
    <property type="molecule type" value="Transcribed_RNA"/>
</dbReference>
<keyword evidence="1" id="KW-0472">Membrane</keyword>
<reference evidence="2" key="2">
    <citation type="journal article" date="2015" name="Data Brief">
        <title>Shoot transcriptome of the giant reed, Arundo donax.</title>
        <authorList>
            <person name="Barrero R.A."/>
            <person name="Guerrero F.D."/>
            <person name="Moolhuijzen P."/>
            <person name="Goolsby J.A."/>
            <person name="Tidwell J."/>
            <person name="Bellgard S.E."/>
            <person name="Bellgard M.I."/>
        </authorList>
    </citation>
    <scope>NUCLEOTIDE SEQUENCE</scope>
    <source>
        <tissue evidence="2">Shoot tissue taken approximately 20 cm above the soil surface</tissue>
    </source>
</reference>
<organism evidence="2">
    <name type="scientific">Arundo donax</name>
    <name type="common">Giant reed</name>
    <name type="synonym">Donax arundinaceus</name>
    <dbReference type="NCBI Taxonomy" id="35708"/>
    <lineage>
        <taxon>Eukaryota</taxon>
        <taxon>Viridiplantae</taxon>
        <taxon>Streptophyta</taxon>
        <taxon>Embryophyta</taxon>
        <taxon>Tracheophyta</taxon>
        <taxon>Spermatophyta</taxon>
        <taxon>Magnoliopsida</taxon>
        <taxon>Liliopsida</taxon>
        <taxon>Poales</taxon>
        <taxon>Poaceae</taxon>
        <taxon>PACMAD clade</taxon>
        <taxon>Arundinoideae</taxon>
        <taxon>Arundineae</taxon>
        <taxon>Arundo</taxon>
    </lineage>
</organism>